<gene>
    <name evidence="2" type="ORF">FK219_011805</name>
</gene>
<dbReference type="EMBL" id="VIKT02000025">
    <property type="protein sequence ID" value="NHF63907.1"/>
    <property type="molecule type" value="Genomic_DNA"/>
</dbReference>
<evidence type="ECO:0000259" key="1">
    <source>
        <dbReference type="Pfam" id="PF00535"/>
    </source>
</evidence>
<protein>
    <submittedName>
        <fullName evidence="2">Glycosyltransferase</fullName>
    </submittedName>
</protein>
<dbReference type="InterPro" id="IPR001173">
    <property type="entry name" value="Glyco_trans_2-like"/>
</dbReference>
<name>A0A9E5JS86_9MICO</name>
<evidence type="ECO:0000313" key="2">
    <source>
        <dbReference type="EMBL" id="NHF63907.1"/>
    </source>
</evidence>
<reference evidence="2 3" key="2">
    <citation type="submission" date="2020-03" db="EMBL/GenBank/DDBJ databases">
        <title>Chryseoglobus sp. isolated from a deep-sea seamount.</title>
        <authorList>
            <person name="Zhang D.-C."/>
        </authorList>
    </citation>
    <scope>NUCLEOTIDE SEQUENCE [LARGE SCALE GENOMIC DNA]</scope>
    <source>
        <strain evidence="2 3">KN1116</strain>
    </source>
</reference>
<proteinExistence type="predicted"/>
<feature type="domain" description="Glycosyltransferase 2-like" evidence="1">
    <location>
        <begin position="13"/>
        <end position="126"/>
    </location>
</feature>
<dbReference type="PANTHER" id="PTHR43685">
    <property type="entry name" value="GLYCOSYLTRANSFERASE"/>
    <property type="match status" value="1"/>
</dbReference>
<dbReference type="SUPFAM" id="SSF53448">
    <property type="entry name" value="Nucleotide-diphospho-sugar transferases"/>
    <property type="match status" value="1"/>
</dbReference>
<dbReference type="Pfam" id="PF00535">
    <property type="entry name" value="Glycos_transf_2"/>
    <property type="match status" value="1"/>
</dbReference>
<comment type="caution">
    <text evidence="2">The sequence shown here is derived from an EMBL/GenBank/DDBJ whole genome shotgun (WGS) entry which is preliminary data.</text>
</comment>
<dbReference type="Gene3D" id="3.90.550.10">
    <property type="entry name" value="Spore Coat Polysaccharide Biosynthesis Protein SpsA, Chain A"/>
    <property type="match status" value="1"/>
</dbReference>
<dbReference type="AlphaFoldDB" id="A0A9E5JS86"/>
<dbReference type="Proteomes" id="UP000818266">
    <property type="component" value="Unassembled WGS sequence"/>
</dbReference>
<accession>A0A9E5JS86</accession>
<reference evidence="2 3" key="1">
    <citation type="submission" date="2019-06" db="EMBL/GenBank/DDBJ databases">
        <authorList>
            <person name="De-Chao Zhang Q."/>
        </authorList>
    </citation>
    <scope>NUCLEOTIDE SEQUENCE [LARGE SCALE GENOMIC DNA]</scope>
    <source>
        <strain evidence="2 3">KN1116</strain>
    </source>
</reference>
<evidence type="ECO:0000313" key="3">
    <source>
        <dbReference type="Proteomes" id="UP000818266"/>
    </source>
</evidence>
<dbReference type="RefSeq" id="WP_152584116.1">
    <property type="nucleotide sequence ID" value="NZ_VIKT02000025.1"/>
</dbReference>
<keyword evidence="3" id="KW-1185">Reference proteome</keyword>
<dbReference type="PANTHER" id="PTHR43685:SF2">
    <property type="entry name" value="GLYCOSYLTRANSFERASE 2-LIKE DOMAIN-CONTAINING PROTEIN"/>
    <property type="match status" value="1"/>
</dbReference>
<dbReference type="InterPro" id="IPR050834">
    <property type="entry name" value="Glycosyltransf_2"/>
</dbReference>
<dbReference type="InterPro" id="IPR029044">
    <property type="entry name" value="Nucleotide-diphossugar_trans"/>
</dbReference>
<sequence>MTSPAQPDRLTVSVALCTRNGERFVAEQVRSILAQRPAPLELVVGDDDSSDDTLAIIDATLAEARAADPAVQTELVVRRHSPPLGVVGNFADAMAHCRGDLIALSDQDDVWRADKLARLVPLFSADARLQLAHSDARLVDGEGEPLGLTLLDALEATAAEREGLAAGDAFAVLLRRNLVTGATVVLRRTLLERAAPLPAEWVHDEWLAAVAAAHGPHALRLVPEPLIDYRQHGANEIGARKPTMADRWAKLREPRDGRAPLLAERTRLLADHLATLDIAPDRVAQARAKHAHEARRRDLPRWQPARIPAIVAGAVSGRYDRYSRGAIDVLRDLVQPAGGRS</sequence>
<organism evidence="2 3">
    <name type="scientific">Microcella pacifica</name>
    <dbReference type="NCBI Taxonomy" id="2591847"/>
    <lineage>
        <taxon>Bacteria</taxon>
        <taxon>Bacillati</taxon>
        <taxon>Actinomycetota</taxon>
        <taxon>Actinomycetes</taxon>
        <taxon>Micrococcales</taxon>
        <taxon>Microbacteriaceae</taxon>
        <taxon>Microcella</taxon>
    </lineage>
</organism>
<dbReference type="OrthoDB" id="9802649at2"/>